<accession>A0A0S2TFU7</accession>
<keyword evidence="5" id="KW-0564">Palmitate</keyword>
<dbReference type="PANTHER" id="PTHR30329:SF21">
    <property type="entry name" value="LIPOPROTEIN YIAD-RELATED"/>
    <property type="match status" value="1"/>
</dbReference>
<dbReference type="EMBL" id="CP013099">
    <property type="protein sequence ID" value="ALP54014.1"/>
    <property type="molecule type" value="Genomic_DNA"/>
</dbReference>
<evidence type="ECO:0000256" key="5">
    <source>
        <dbReference type="ARBA" id="ARBA00023139"/>
    </source>
</evidence>
<organism evidence="14 15">
    <name type="scientific">Candidatus Tenderia electrophaga</name>
    <dbReference type="NCBI Taxonomy" id="1748243"/>
    <lineage>
        <taxon>Bacteria</taxon>
        <taxon>Pseudomonadati</taxon>
        <taxon>Pseudomonadota</taxon>
        <taxon>Gammaproteobacteria</taxon>
        <taxon>Candidatus Tenderiales</taxon>
        <taxon>Candidatus Tenderiaceae</taxon>
        <taxon>Candidatus Tenderia</taxon>
    </lineage>
</organism>
<evidence type="ECO:0000256" key="8">
    <source>
        <dbReference type="ARBA" id="ARBA00023306"/>
    </source>
</evidence>
<keyword evidence="6" id="KW-0998">Cell outer membrane</keyword>
<comment type="subunit">
    <text evidence="9">The Tol-Pal system is composed of five core proteins: the inner membrane proteins TolA, TolQ and TolR, the periplasmic protein TolB and the outer membrane protein Pal. They form a network linking the inner and outer membranes and the peptidoglycan layer.</text>
</comment>
<protein>
    <recommendedName>
        <fullName evidence="9">Peptidoglycan-associated protein</fullName>
    </recommendedName>
</protein>
<dbReference type="InterPro" id="IPR036737">
    <property type="entry name" value="OmpA-like_sf"/>
</dbReference>
<dbReference type="PRINTS" id="PR01021">
    <property type="entry name" value="OMPADOMAIN"/>
</dbReference>
<evidence type="ECO:0000313" key="14">
    <source>
        <dbReference type="EMBL" id="ALP54014.1"/>
    </source>
</evidence>
<evidence type="ECO:0000256" key="12">
    <source>
        <dbReference type="SAM" id="SignalP"/>
    </source>
</evidence>
<dbReference type="GO" id="GO:0009279">
    <property type="term" value="C:cell outer membrane"/>
    <property type="evidence" value="ECO:0007669"/>
    <property type="project" value="UniProtKB-SubCell"/>
</dbReference>
<keyword evidence="3 12" id="KW-0732">Signal</keyword>
<feature type="signal peptide" evidence="12">
    <location>
        <begin position="1"/>
        <end position="26"/>
    </location>
</feature>
<sequence>MRALTKTLAILLPVAMLWGCSTTPSTTETDTSTGGGDRGAMTSGTEGVETGTMGRDTGAGGVELGGVEGSGGFVGDPLQDPDSLLSERTVYFEFDKSEIKPDAREIIEAHAEYLSSHPSVSIVLEGHADERGTREYNLSLGERRAMAVQQMMTLMGVSRDQIEVVSYGEERPVAMGHDESAWAQNRRVEIVY</sequence>
<dbReference type="InterPro" id="IPR006664">
    <property type="entry name" value="OMP_bac"/>
</dbReference>
<proteinExistence type="inferred from homology"/>
<evidence type="ECO:0000256" key="7">
    <source>
        <dbReference type="ARBA" id="ARBA00023288"/>
    </source>
</evidence>
<keyword evidence="4 10" id="KW-0472">Membrane</keyword>
<feature type="domain" description="OmpA-like" evidence="13">
    <location>
        <begin position="79"/>
        <end position="192"/>
    </location>
</feature>
<evidence type="ECO:0000256" key="3">
    <source>
        <dbReference type="ARBA" id="ARBA00022729"/>
    </source>
</evidence>
<dbReference type="HAMAP" id="MF_02204">
    <property type="entry name" value="Pal"/>
    <property type="match status" value="1"/>
</dbReference>
<dbReference type="InterPro" id="IPR039001">
    <property type="entry name" value="Pal"/>
</dbReference>
<dbReference type="SUPFAM" id="SSF103088">
    <property type="entry name" value="OmpA-like"/>
    <property type="match status" value="1"/>
</dbReference>
<evidence type="ECO:0000256" key="1">
    <source>
        <dbReference type="ARBA" id="ARBA00004442"/>
    </source>
</evidence>
<evidence type="ECO:0000256" key="9">
    <source>
        <dbReference type="HAMAP-Rule" id="MF_02204"/>
    </source>
</evidence>
<evidence type="ECO:0000256" key="11">
    <source>
        <dbReference type="SAM" id="MobiDB-lite"/>
    </source>
</evidence>
<evidence type="ECO:0000256" key="4">
    <source>
        <dbReference type="ARBA" id="ARBA00023136"/>
    </source>
</evidence>
<comment type="function">
    <text evidence="9">Part of the Tol-Pal system, which plays a role in outer membrane invagination during cell division and is important for maintaining outer membrane integrity.</text>
</comment>
<dbReference type="InterPro" id="IPR050330">
    <property type="entry name" value="Bact_OuterMem_StrucFunc"/>
</dbReference>
<reference evidence="14" key="1">
    <citation type="submission" date="2015-10" db="EMBL/GenBank/DDBJ databases">
        <title>Description of Candidatus Tenderia electrophaga gen. nov, sp. nov., an Uncultivated Electroautotroph from a Biocathode Enrichment.</title>
        <authorList>
            <person name="Eddie B.J."/>
            <person name="Malanoski A.P."/>
            <person name="Wang Z."/>
            <person name="Hall R.J."/>
            <person name="Oh S.D."/>
            <person name="Heiner C."/>
            <person name="Lin B."/>
            <person name="Strycharz-Glaven S.M."/>
        </authorList>
    </citation>
    <scope>NUCLEOTIDE SEQUENCE [LARGE SCALE GENOMIC DNA]</scope>
    <source>
        <strain evidence="14">NRL1</strain>
    </source>
</reference>
<dbReference type="Proteomes" id="UP000055136">
    <property type="component" value="Chromosome"/>
</dbReference>
<dbReference type="PROSITE" id="PS01068">
    <property type="entry name" value="OMPA_1"/>
    <property type="match status" value="1"/>
</dbReference>
<dbReference type="Pfam" id="PF00691">
    <property type="entry name" value="OmpA"/>
    <property type="match status" value="1"/>
</dbReference>
<keyword evidence="8 9" id="KW-0131">Cell cycle</keyword>
<dbReference type="CDD" id="cd07185">
    <property type="entry name" value="OmpA_C-like"/>
    <property type="match status" value="1"/>
</dbReference>
<dbReference type="PANTHER" id="PTHR30329">
    <property type="entry name" value="STATOR ELEMENT OF FLAGELLAR MOTOR COMPLEX"/>
    <property type="match status" value="1"/>
</dbReference>
<keyword evidence="15" id="KW-1185">Reference proteome</keyword>
<dbReference type="STRING" id="1748243.Tel_13220"/>
<name>A0A0S2TFU7_9GAMM</name>
<evidence type="ECO:0000256" key="10">
    <source>
        <dbReference type="PROSITE-ProRule" id="PRU00473"/>
    </source>
</evidence>
<dbReference type="InterPro" id="IPR006690">
    <property type="entry name" value="OMPA-like_CS"/>
</dbReference>
<evidence type="ECO:0000256" key="6">
    <source>
        <dbReference type="ARBA" id="ARBA00023237"/>
    </source>
</evidence>
<dbReference type="InterPro" id="IPR014169">
    <property type="entry name" value="Pal_lipo_C"/>
</dbReference>
<dbReference type="NCBIfam" id="TIGR02802">
    <property type="entry name" value="Pal_lipo"/>
    <property type="match status" value="1"/>
</dbReference>
<evidence type="ECO:0000259" key="13">
    <source>
        <dbReference type="PROSITE" id="PS51123"/>
    </source>
</evidence>
<dbReference type="Gene3D" id="3.30.1330.60">
    <property type="entry name" value="OmpA-like domain"/>
    <property type="match status" value="1"/>
</dbReference>
<dbReference type="PROSITE" id="PS51123">
    <property type="entry name" value="OMPA_2"/>
    <property type="match status" value="1"/>
</dbReference>
<keyword evidence="2 9" id="KW-0132">Cell division</keyword>
<evidence type="ECO:0000313" key="15">
    <source>
        <dbReference type="Proteomes" id="UP000055136"/>
    </source>
</evidence>
<dbReference type="KEGG" id="tee:Tel_13220"/>
<dbReference type="GO" id="GO:0051301">
    <property type="term" value="P:cell division"/>
    <property type="evidence" value="ECO:0007669"/>
    <property type="project" value="UniProtKB-UniRule"/>
</dbReference>
<comment type="subcellular location">
    <subcellularLocation>
        <location evidence="1">Cell outer membrane</location>
    </subcellularLocation>
</comment>
<dbReference type="InterPro" id="IPR006665">
    <property type="entry name" value="OmpA-like"/>
</dbReference>
<feature type="region of interest" description="Disordered" evidence="11">
    <location>
        <begin position="21"/>
        <end position="79"/>
    </location>
</feature>
<feature type="compositionally biased region" description="Gly residues" evidence="11">
    <location>
        <begin position="57"/>
        <end position="74"/>
    </location>
</feature>
<dbReference type="AlphaFoldDB" id="A0A0S2TFU7"/>
<comment type="similarity">
    <text evidence="9">Belongs to the Pal lipoprotein family.</text>
</comment>
<feature type="compositionally biased region" description="Low complexity" evidence="11">
    <location>
        <begin position="21"/>
        <end position="32"/>
    </location>
</feature>
<feature type="chain" id="PRO_5006604953" description="Peptidoglycan-associated protein" evidence="12">
    <location>
        <begin position="27"/>
        <end position="192"/>
    </location>
</feature>
<gene>
    <name evidence="9" type="primary">pal</name>
    <name evidence="14" type="ORF">Tel_13220</name>
</gene>
<evidence type="ECO:0000256" key="2">
    <source>
        <dbReference type="ARBA" id="ARBA00022618"/>
    </source>
</evidence>
<keyword evidence="7" id="KW-0449">Lipoprotein</keyword>